<reference evidence="1" key="1">
    <citation type="journal article" date="2021" name="Proc. Natl. Acad. Sci. U.S.A.">
        <title>A Catalog of Tens of Thousands of Viruses from Human Metagenomes Reveals Hidden Associations with Chronic Diseases.</title>
        <authorList>
            <person name="Tisza M.J."/>
            <person name="Buck C.B."/>
        </authorList>
    </citation>
    <scope>NUCLEOTIDE SEQUENCE</scope>
    <source>
        <strain evidence="1">Ct8Uw4</strain>
    </source>
</reference>
<dbReference type="EMBL" id="BK015307">
    <property type="protein sequence ID" value="DAE00699.1"/>
    <property type="molecule type" value="Genomic_DNA"/>
</dbReference>
<sequence>MVLPCRPYALKNALYSLFTAIGQYSLCQVIRQRISPSCKNCVYRPFWVQRDTYPRPRR</sequence>
<name>A0A8S5P2M1_9CAUD</name>
<protein>
    <submittedName>
        <fullName evidence="1">Uncharacterized protein</fullName>
    </submittedName>
</protein>
<proteinExistence type="predicted"/>
<organism evidence="1">
    <name type="scientific">Myoviridae sp. ct8Uw4</name>
    <dbReference type="NCBI Taxonomy" id="2825040"/>
    <lineage>
        <taxon>Viruses</taxon>
        <taxon>Duplodnaviria</taxon>
        <taxon>Heunggongvirae</taxon>
        <taxon>Uroviricota</taxon>
        <taxon>Caudoviricetes</taxon>
    </lineage>
</organism>
<evidence type="ECO:0000313" key="1">
    <source>
        <dbReference type="EMBL" id="DAE00699.1"/>
    </source>
</evidence>
<accession>A0A8S5P2M1</accession>